<gene>
    <name evidence="1" type="ORF">PMIN01_07039</name>
</gene>
<dbReference type="AlphaFoldDB" id="A0A9P6GK47"/>
<accession>A0A9P6GK47</accession>
<organism evidence="1 2">
    <name type="scientific">Paraphaeosphaeria minitans</name>
    <dbReference type="NCBI Taxonomy" id="565426"/>
    <lineage>
        <taxon>Eukaryota</taxon>
        <taxon>Fungi</taxon>
        <taxon>Dikarya</taxon>
        <taxon>Ascomycota</taxon>
        <taxon>Pezizomycotina</taxon>
        <taxon>Dothideomycetes</taxon>
        <taxon>Pleosporomycetidae</taxon>
        <taxon>Pleosporales</taxon>
        <taxon>Massarineae</taxon>
        <taxon>Didymosphaeriaceae</taxon>
        <taxon>Paraphaeosphaeria</taxon>
    </lineage>
</organism>
<sequence>MSLVNTFDDTVVKLEYPPSQVQDVRFHENVDSDIRVSHDEYFETYHGCGRRLATARAGIHQQYSTRAFFESVDDNI</sequence>
<dbReference type="EMBL" id="WJXW01000006">
    <property type="protein sequence ID" value="KAF9735634.1"/>
    <property type="molecule type" value="Genomic_DNA"/>
</dbReference>
<comment type="caution">
    <text evidence="1">The sequence shown here is derived from an EMBL/GenBank/DDBJ whole genome shotgun (WGS) entry which is preliminary data.</text>
</comment>
<protein>
    <submittedName>
        <fullName evidence="1">Uncharacterized protein</fullName>
    </submittedName>
</protein>
<evidence type="ECO:0000313" key="1">
    <source>
        <dbReference type="EMBL" id="KAF9735634.1"/>
    </source>
</evidence>
<proteinExistence type="predicted"/>
<evidence type="ECO:0000313" key="2">
    <source>
        <dbReference type="Proteomes" id="UP000756921"/>
    </source>
</evidence>
<dbReference type="Proteomes" id="UP000756921">
    <property type="component" value="Unassembled WGS sequence"/>
</dbReference>
<keyword evidence="2" id="KW-1185">Reference proteome</keyword>
<name>A0A9P6GK47_9PLEO</name>
<reference evidence="1" key="1">
    <citation type="journal article" date="2020" name="Mol. Plant Microbe Interact.">
        <title>Genome Sequence of the Biocontrol Agent Coniothyrium minitans strain Conio (IMI 134523).</title>
        <authorList>
            <person name="Patel D."/>
            <person name="Shittu T.A."/>
            <person name="Baroncelli R."/>
            <person name="Muthumeenakshi S."/>
            <person name="Osborne T.H."/>
            <person name="Janganan T.K."/>
            <person name="Sreenivasaprasad S."/>
        </authorList>
    </citation>
    <scope>NUCLEOTIDE SEQUENCE</scope>
    <source>
        <strain evidence="1">Conio</strain>
    </source>
</reference>